<sequence length="126" mass="13715">MFRSPVRLPNPTPTRVSPPTIPRPDDDEPVTPLVYDDVSPRPSTTESLAADCASAANHNTVTKIKDLLARINEAIKTSVNLRRNVKKEVFNSTKEIEDLLMVNPSIAPPTQPDPSATAADVNQVMS</sequence>
<evidence type="ECO:0000313" key="2">
    <source>
        <dbReference type="EMBL" id="KAL0849674.1"/>
    </source>
</evidence>
<name>A0ABD0TJZ1_LOXSC</name>
<protein>
    <submittedName>
        <fullName evidence="2">Uncharacterized protein</fullName>
    </submittedName>
</protein>
<dbReference type="AlphaFoldDB" id="A0ABD0TJZ1"/>
<proteinExistence type="predicted"/>
<feature type="region of interest" description="Disordered" evidence="1">
    <location>
        <begin position="105"/>
        <end position="126"/>
    </location>
</feature>
<organism evidence="2 3">
    <name type="scientific">Loxostege sticticalis</name>
    <name type="common">Beet webworm moth</name>
    <dbReference type="NCBI Taxonomy" id="481309"/>
    <lineage>
        <taxon>Eukaryota</taxon>
        <taxon>Metazoa</taxon>
        <taxon>Ecdysozoa</taxon>
        <taxon>Arthropoda</taxon>
        <taxon>Hexapoda</taxon>
        <taxon>Insecta</taxon>
        <taxon>Pterygota</taxon>
        <taxon>Neoptera</taxon>
        <taxon>Endopterygota</taxon>
        <taxon>Lepidoptera</taxon>
        <taxon>Glossata</taxon>
        <taxon>Ditrysia</taxon>
        <taxon>Pyraloidea</taxon>
        <taxon>Crambidae</taxon>
        <taxon>Pyraustinae</taxon>
        <taxon>Loxostege</taxon>
    </lineage>
</organism>
<dbReference type="EMBL" id="JBEDNZ010000004">
    <property type="protein sequence ID" value="KAL0849674.1"/>
    <property type="molecule type" value="Genomic_DNA"/>
</dbReference>
<dbReference type="Proteomes" id="UP001549921">
    <property type="component" value="Unassembled WGS sequence"/>
</dbReference>
<accession>A0ABD0TJZ1</accession>
<gene>
    <name evidence="2" type="ORF">ABMA28_013927</name>
</gene>
<evidence type="ECO:0000256" key="1">
    <source>
        <dbReference type="SAM" id="MobiDB-lite"/>
    </source>
</evidence>
<reference evidence="2 3" key="1">
    <citation type="submission" date="2024-06" db="EMBL/GenBank/DDBJ databases">
        <title>A chromosome-level genome assembly of beet webworm, Loxostege sticticalis.</title>
        <authorList>
            <person name="Zhang Y."/>
        </authorList>
    </citation>
    <scope>NUCLEOTIDE SEQUENCE [LARGE SCALE GENOMIC DNA]</scope>
    <source>
        <strain evidence="2">AQ028</strain>
        <tissue evidence="2">Male pupae</tissue>
    </source>
</reference>
<evidence type="ECO:0000313" key="3">
    <source>
        <dbReference type="Proteomes" id="UP001549921"/>
    </source>
</evidence>
<feature type="region of interest" description="Disordered" evidence="1">
    <location>
        <begin position="1"/>
        <end position="45"/>
    </location>
</feature>
<comment type="caution">
    <text evidence="2">The sequence shown here is derived from an EMBL/GenBank/DDBJ whole genome shotgun (WGS) entry which is preliminary data.</text>
</comment>